<dbReference type="Gene3D" id="1.10.287.1970">
    <property type="match status" value="1"/>
</dbReference>
<evidence type="ECO:0000256" key="12">
    <source>
        <dbReference type="ARBA" id="ARBA00026106"/>
    </source>
</evidence>
<reference evidence="20" key="1">
    <citation type="submission" date="2020-04" db="EMBL/GenBank/DDBJ databases">
        <authorList>
            <person name="Alioto T."/>
            <person name="Alioto T."/>
            <person name="Gomez Garrido J."/>
        </authorList>
    </citation>
    <scope>NUCLEOTIDE SEQUENCE</scope>
    <source>
        <strain evidence="20">A484AB</strain>
    </source>
</reference>
<dbReference type="EC" id="2.6.1.2" evidence="12"/>
<evidence type="ECO:0000256" key="7">
    <source>
        <dbReference type="ARBA" id="ARBA00022679"/>
    </source>
</evidence>
<dbReference type="SUPFAM" id="SSF53383">
    <property type="entry name" value="PLP-dependent transferases"/>
    <property type="match status" value="1"/>
</dbReference>
<evidence type="ECO:0000256" key="5">
    <source>
        <dbReference type="ARBA" id="ARBA00022553"/>
    </source>
</evidence>
<accession>A0A7D9E2X2</accession>
<comment type="similarity">
    <text evidence="11">Belongs to the class-I pyridoxal-phosphate-dependent aminotransferase family. Alanine aminotransferase subfamily.</text>
</comment>
<comment type="caution">
    <text evidence="20">The sequence shown here is derived from an EMBL/GenBank/DDBJ whole genome shotgun (WGS) entry which is preliminary data.</text>
</comment>
<dbReference type="Proteomes" id="UP001152795">
    <property type="component" value="Unassembled WGS sequence"/>
</dbReference>
<evidence type="ECO:0000256" key="6">
    <source>
        <dbReference type="ARBA" id="ARBA00022576"/>
    </source>
</evidence>
<dbReference type="OrthoDB" id="1732682at2759"/>
<comment type="function">
    <text evidence="14">Catalyzes the reversible transamination between alanine and 2-oxoglutarate to form pyruvate and glutamate. Participates in cellular nitrogen metabolism and also in liver gluconeogenesis starting with precursors transported from skeletal muscles.</text>
</comment>
<evidence type="ECO:0000256" key="3">
    <source>
        <dbReference type="ARBA" id="ARBA00011738"/>
    </source>
</evidence>
<evidence type="ECO:0000256" key="18">
    <source>
        <dbReference type="ARBA" id="ARBA00082842"/>
    </source>
</evidence>
<evidence type="ECO:0000256" key="9">
    <source>
        <dbReference type="ARBA" id="ARBA00022990"/>
    </source>
</evidence>
<keyword evidence="7" id="KW-0808">Transferase</keyword>
<evidence type="ECO:0000259" key="19">
    <source>
        <dbReference type="Pfam" id="PF00155"/>
    </source>
</evidence>
<evidence type="ECO:0000256" key="8">
    <source>
        <dbReference type="ARBA" id="ARBA00022898"/>
    </source>
</evidence>
<dbReference type="FunFam" id="3.40.640.10:FF:000236">
    <property type="entry name" value="Alanine aminotransferase 2"/>
    <property type="match status" value="1"/>
</dbReference>
<comment type="catalytic activity">
    <reaction evidence="13">
        <text>L-alanine + 2-oxoglutarate = pyruvate + L-glutamate</text>
        <dbReference type="Rhea" id="RHEA:19453"/>
        <dbReference type="ChEBI" id="CHEBI:15361"/>
        <dbReference type="ChEBI" id="CHEBI:16810"/>
        <dbReference type="ChEBI" id="CHEBI:29985"/>
        <dbReference type="ChEBI" id="CHEBI:57972"/>
        <dbReference type="EC" id="2.6.1.2"/>
    </reaction>
</comment>
<evidence type="ECO:0000313" key="20">
    <source>
        <dbReference type="EMBL" id="CAB4000352.1"/>
    </source>
</evidence>
<evidence type="ECO:0000256" key="13">
    <source>
        <dbReference type="ARBA" id="ARBA00047412"/>
    </source>
</evidence>
<evidence type="ECO:0000256" key="10">
    <source>
        <dbReference type="ARBA" id="ARBA00025708"/>
    </source>
</evidence>
<feature type="non-terminal residue" evidence="20">
    <location>
        <position position="267"/>
    </location>
</feature>
<proteinExistence type="inferred from homology"/>
<dbReference type="FunFam" id="1.10.287.1970:FF:000001">
    <property type="entry name" value="Alanine aminotransferase 2"/>
    <property type="match status" value="1"/>
</dbReference>
<keyword evidence="6 20" id="KW-0032">Aminotransferase</keyword>
<gene>
    <name evidence="20" type="ORF">PACLA_8A032463</name>
</gene>
<dbReference type="AlphaFoldDB" id="A0A7D9E2X2"/>
<dbReference type="InterPro" id="IPR015421">
    <property type="entry name" value="PyrdxlP-dep_Trfase_major"/>
</dbReference>
<dbReference type="GO" id="GO:0042853">
    <property type="term" value="P:L-alanine catabolic process"/>
    <property type="evidence" value="ECO:0007669"/>
    <property type="project" value="UniProtKB-UniPathway"/>
</dbReference>
<dbReference type="InterPro" id="IPR004839">
    <property type="entry name" value="Aminotransferase_I/II_large"/>
</dbReference>
<keyword evidence="9" id="KW-0007">Acetylation</keyword>
<keyword evidence="5" id="KW-0597">Phosphoprotein</keyword>
<dbReference type="Gene3D" id="3.40.640.10">
    <property type="entry name" value="Type I PLP-dependent aspartate aminotransferase-like (Major domain)"/>
    <property type="match status" value="1"/>
</dbReference>
<dbReference type="UniPathway" id="UPA00528">
    <property type="reaction ID" value="UER00586"/>
</dbReference>
<comment type="cofactor">
    <cofactor evidence="1">
        <name>pyridoxal 5'-phosphate</name>
        <dbReference type="ChEBI" id="CHEBI:597326"/>
    </cofactor>
</comment>
<feature type="domain" description="Aminotransferase class I/classII large" evidence="19">
    <location>
        <begin position="110"/>
        <end position="265"/>
    </location>
</feature>
<comment type="pathway">
    <text evidence="10">Amino-acid degradation; L-alanine degradation via transaminase pathway; pyruvate from L-alanine: step 1/1.</text>
</comment>
<evidence type="ECO:0000256" key="15">
    <source>
        <dbReference type="ARBA" id="ARBA00074120"/>
    </source>
</evidence>
<dbReference type="InterPro" id="IPR045088">
    <property type="entry name" value="ALAT1/2-like"/>
</dbReference>
<evidence type="ECO:0000256" key="14">
    <source>
        <dbReference type="ARBA" id="ARBA00059280"/>
    </source>
</evidence>
<evidence type="ECO:0000256" key="1">
    <source>
        <dbReference type="ARBA" id="ARBA00001933"/>
    </source>
</evidence>
<dbReference type="Pfam" id="PF00155">
    <property type="entry name" value="Aminotran_1_2"/>
    <property type="match status" value="1"/>
</dbReference>
<comment type="subunit">
    <text evidence="3">Homodimer.</text>
</comment>
<dbReference type="EMBL" id="CACRXK020003816">
    <property type="protein sequence ID" value="CAB4000352.1"/>
    <property type="molecule type" value="Genomic_DNA"/>
</dbReference>
<evidence type="ECO:0000256" key="2">
    <source>
        <dbReference type="ARBA" id="ARBA00004496"/>
    </source>
</evidence>
<evidence type="ECO:0000256" key="16">
    <source>
        <dbReference type="ARBA" id="ARBA00076222"/>
    </source>
</evidence>
<name>A0A7D9E2X2_PARCT</name>
<sequence>MEKCNTVENSPYTELKSSKILPAINMKKAKFSNKPLTIGTLNPLVKEVEYAVRGPIVIRAVKLEKELEKGAQKPFSEVLKANIGDCHAMGQQPITFIRQVLAICMDPSLLDSSQYPQDVKDRVRKVLGACGGGSVGAYTHSSGIELVRQDVAKYIERRDGYPSNASDISLTGGASEGVKEMMKCLQTGGSGKDRAGVMIPIPQYPLYSATISELGAYQINYYLDEDNGWALDIKELKRSVDEARDHCDPKLLCVINPGNPTGQATRE</sequence>
<keyword evidence="4" id="KW-0963">Cytoplasm</keyword>
<evidence type="ECO:0000313" key="21">
    <source>
        <dbReference type="Proteomes" id="UP001152795"/>
    </source>
</evidence>
<dbReference type="GO" id="GO:0004021">
    <property type="term" value="F:L-alanine:2-oxoglutarate aminotransferase activity"/>
    <property type="evidence" value="ECO:0007669"/>
    <property type="project" value="UniProtKB-EC"/>
</dbReference>
<dbReference type="InterPro" id="IPR015424">
    <property type="entry name" value="PyrdxlP-dep_Trfase"/>
</dbReference>
<evidence type="ECO:0000256" key="4">
    <source>
        <dbReference type="ARBA" id="ARBA00022490"/>
    </source>
</evidence>
<organism evidence="20 21">
    <name type="scientific">Paramuricea clavata</name>
    <name type="common">Red gorgonian</name>
    <name type="synonym">Violescent sea-whip</name>
    <dbReference type="NCBI Taxonomy" id="317549"/>
    <lineage>
        <taxon>Eukaryota</taxon>
        <taxon>Metazoa</taxon>
        <taxon>Cnidaria</taxon>
        <taxon>Anthozoa</taxon>
        <taxon>Octocorallia</taxon>
        <taxon>Malacalcyonacea</taxon>
        <taxon>Plexauridae</taxon>
        <taxon>Paramuricea</taxon>
    </lineage>
</organism>
<evidence type="ECO:0000256" key="17">
    <source>
        <dbReference type="ARBA" id="ARBA00080231"/>
    </source>
</evidence>
<keyword evidence="8" id="KW-0663">Pyridoxal phosphate</keyword>
<keyword evidence="21" id="KW-1185">Reference proteome</keyword>
<dbReference type="PANTHER" id="PTHR11751">
    <property type="entry name" value="ALANINE AMINOTRANSFERASE"/>
    <property type="match status" value="1"/>
</dbReference>
<protein>
    <recommendedName>
        <fullName evidence="15">Alanine aminotransferase 1</fullName>
        <ecNumber evidence="12">2.6.1.2</ecNumber>
    </recommendedName>
    <alternativeName>
        <fullName evidence="17">Glutamate pyruvate transaminase 1</fullName>
    </alternativeName>
    <alternativeName>
        <fullName evidence="16">Glutamic--alanine transaminase 1</fullName>
    </alternativeName>
    <alternativeName>
        <fullName evidence="18">Glutamic--pyruvic transaminase 1</fullName>
    </alternativeName>
</protein>
<dbReference type="PANTHER" id="PTHR11751:SF29">
    <property type="entry name" value="ALANINE TRANSAMINASE"/>
    <property type="match status" value="1"/>
</dbReference>
<evidence type="ECO:0000256" key="11">
    <source>
        <dbReference type="ARBA" id="ARBA00025785"/>
    </source>
</evidence>
<comment type="subcellular location">
    <subcellularLocation>
        <location evidence="2">Cytoplasm</location>
    </subcellularLocation>
</comment>
<dbReference type="GO" id="GO:0005737">
    <property type="term" value="C:cytoplasm"/>
    <property type="evidence" value="ECO:0007669"/>
    <property type="project" value="UniProtKB-SubCell"/>
</dbReference>
<dbReference type="GO" id="GO:0030170">
    <property type="term" value="F:pyridoxal phosphate binding"/>
    <property type="evidence" value="ECO:0007669"/>
    <property type="project" value="InterPro"/>
</dbReference>